<evidence type="ECO:0000313" key="3">
    <source>
        <dbReference type="Proteomes" id="UP000077734"/>
    </source>
</evidence>
<reference evidence="2 3" key="1">
    <citation type="submission" date="2016-03" db="EMBL/GenBank/DDBJ databases">
        <authorList>
            <person name="Heylen K."/>
            <person name="De Vos P."/>
            <person name="Vekeman B."/>
        </authorList>
    </citation>
    <scope>NUCLEOTIDE SEQUENCE [LARGE SCALE GENOMIC DNA]</scope>
    <source>
        <strain evidence="2 3">R-49807</strain>
    </source>
</reference>
<comment type="caution">
    <text evidence="2">The sequence shown here is derived from an EMBL/GenBank/DDBJ whole genome shotgun (WGS) entry which is preliminary data.</text>
</comment>
<dbReference type="AlphaFoldDB" id="A0AA91D842"/>
<keyword evidence="3" id="KW-1185">Reference proteome</keyword>
<proteinExistence type="predicted"/>
<name>A0AA91D842_9GAMM</name>
<protein>
    <submittedName>
        <fullName evidence="2">Uncharacterized protein</fullName>
    </submittedName>
</protein>
<sequence length="106" mass="11959">MQKTGVCVMSTAAIDTHVLNSLFDNQQRLEDVFNSIFDDDSYFIGSDYSTVAGTASSADAPSRSCPPKSNRVSDSWQTFKKHYHRVYLLPVVLEIAAIYWMVAHFF</sequence>
<dbReference type="EMBL" id="LUUL01000146">
    <property type="protein sequence ID" value="OAI21262.1"/>
    <property type="molecule type" value="Genomic_DNA"/>
</dbReference>
<keyword evidence="1" id="KW-0812">Transmembrane</keyword>
<feature type="transmembrane region" description="Helical" evidence="1">
    <location>
        <begin position="86"/>
        <end position="105"/>
    </location>
</feature>
<gene>
    <name evidence="2" type="ORF">A1356_21355</name>
</gene>
<evidence type="ECO:0000313" key="2">
    <source>
        <dbReference type="EMBL" id="OAI21262.1"/>
    </source>
</evidence>
<accession>A0AA91D842</accession>
<keyword evidence="1" id="KW-0472">Membrane</keyword>
<dbReference type="Proteomes" id="UP000077734">
    <property type="component" value="Unassembled WGS sequence"/>
</dbReference>
<organism evidence="2 3">
    <name type="scientific">Methylomonas koyamae</name>
    <dbReference type="NCBI Taxonomy" id="702114"/>
    <lineage>
        <taxon>Bacteria</taxon>
        <taxon>Pseudomonadati</taxon>
        <taxon>Pseudomonadota</taxon>
        <taxon>Gammaproteobacteria</taxon>
        <taxon>Methylococcales</taxon>
        <taxon>Methylococcaceae</taxon>
        <taxon>Methylomonas</taxon>
    </lineage>
</organism>
<keyword evidence="1" id="KW-1133">Transmembrane helix</keyword>
<evidence type="ECO:0000256" key="1">
    <source>
        <dbReference type="SAM" id="Phobius"/>
    </source>
</evidence>